<reference evidence="1 2" key="1">
    <citation type="journal article" date="2018" name="Evol. Lett.">
        <title>Horizontal gene cluster transfer increased hallucinogenic mushroom diversity.</title>
        <authorList>
            <person name="Reynolds H.T."/>
            <person name="Vijayakumar V."/>
            <person name="Gluck-Thaler E."/>
            <person name="Korotkin H.B."/>
            <person name="Matheny P.B."/>
            <person name="Slot J.C."/>
        </authorList>
    </citation>
    <scope>NUCLEOTIDE SEQUENCE [LARGE SCALE GENOMIC DNA]</scope>
    <source>
        <strain evidence="1 2">SRW20</strain>
    </source>
</reference>
<dbReference type="EMBL" id="NHYE01004561">
    <property type="protein sequence ID" value="PPQ83865.1"/>
    <property type="molecule type" value="Genomic_DNA"/>
</dbReference>
<dbReference type="SUPFAM" id="SSF47240">
    <property type="entry name" value="Ferritin-like"/>
    <property type="match status" value="1"/>
</dbReference>
<gene>
    <name evidence="1" type="ORF">CVT26_010562</name>
</gene>
<comment type="caution">
    <text evidence="1">The sequence shown here is derived from an EMBL/GenBank/DDBJ whole genome shotgun (WGS) entry which is preliminary data.</text>
</comment>
<dbReference type="STRING" id="231916.A0A409WZB5"/>
<dbReference type="InParanoid" id="A0A409WZB5"/>
<dbReference type="InterPro" id="IPR012348">
    <property type="entry name" value="RNR-like"/>
</dbReference>
<dbReference type="Pfam" id="PF00268">
    <property type="entry name" value="Ribonuc_red_sm"/>
    <property type="match status" value="1"/>
</dbReference>
<dbReference type="InterPro" id="IPR009078">
    <property type="entry name" value="Ferritin-like_SF"/>
</dbReference>
<protein>
    <submittedName>
        <fullName evidence="1">Uncharacterized protein</fullName>
    </submittedName>
</protein>
<accession>A0A409WZB5</accession>
<organism evidence="1 2">
    <name type="scientific">Gymnopilus dilepis</name>
    <dbReference type="NCBI Taxonomy" id="231916"/>
    <lineage>
        <taxon>Eukaryota</taxon>
        <taxon>Fungi</taxon>
        <taxon>Dikarya</taxon>
        <taxon>Basidiomycota</taxon>
        <taxon>Agaricomycotina</taxon>
        <taxon>Agaricomycetes</taxon>
        <taxon>Agaricomycetidae</taxon>
        <taxon>Agaricales</taxon>
        <taxon>Agaricineae</taxon>
        <taxon>Hymenogastraceae</taxon>
        <taxon>Gymnopilus</taxon>
    </lineage>
</organism>
<dbReference type="GO" id="GO:0016491">
    <property type="term" value="F:oxidoreductase activity"/>
    <property type="evidence" value="ECO:0007669"/>
    <property type="project" value="InterPro"/>
</dbReference>
<evidence type="ECO:0000313" key="2">
    <source>
        <dbReference type="Proteomes" id="UP000284706"/>
    </source>
</evidence>
<keyword evidence="2" id="KW-1185">Reference proteome</keyword>
<dbReference type="Gene3D" id="1.10.620.20">
    <property type="entry name" value="Ribonucleotide Reductase, subunit A"/>
    <property type="match status" value="1"/>
</dbReference>
<dbReference type="Proteomes" id="UP000284706">
    <property type="component" value="Unassembled WGS sequence"/>
</dbReference>
<name>A0A409WZB5_9AGAR</name>
<dbReference type="AlphaFoldDB" id="A0A409WZB5"/>
<dbReference type="GO" id="GO:0009263">
    <property type="term" value="P:deoxyribonucleotide biosynthetic process"/>
    <property type="evidence" value="ECO:0007669"/>
    <property type="project" value="InterPro"/>
</dbReference>
<dbReference type="InterPro" id="IPR000358">
    <property type="entry name" value="RNR_small_fam"/>
</dbReference>
<evidence type="ECO:0000313" key="1">
    <source>
        <dbReference type="EMBL" id="PPQ83865.1"/>
    </source>
</evidence>
<sequence>MPPDPAMVFDEDDLEAFLAEKFRFTLVSPLDDIEGIPVSDFLIVMAAAKRMFSFSLYSILRWIVECKELALPGLSKTIKLIHDDVETHLEFMVLLLAHLKTKPERDRVLQAVTQAMQIEDRFALSATFSSQVLIRQTNKAA</sequence>
<proteinExistence type="predicted"/>